<keyword evidence="8" id="KW-0808">Transferase</keyword>
<dbReference type="PANTHER" id="PTHR44936">
    <property type="entry name" value="SENSOR PROTEIN CREC"/>
    <property type="match status" value="1"/>
</dbReference>
<evidence type="ECO:0000256" key="10">
    <source>
        <dbReference type="ARBA" id="ARBA00022741"/>
    </source>
</evidence>
<dbReference type="Pfam" id="PF02518">
    <property type="entry name" value="HATPase_c"/>
    <property type="match status" value="1"/>
</dbReference>
<keyword evidence="14" id="KW-0460">Magnesium</keyword>
<evidence type="ECO:0000256" key="11">
    <source>
        <dbReference type="ARBA" id="ARBA00022777"/>
    </source>
</evidence>
<feature type="domain" description="Histidine kinase" evidence="24">
    <location>
        <begin position="209"/>
        <end position="410"/>
    </location>
</feature>
<dbReference type="FunFam" id="1.10.287.130:FF:000053">
    <property type="entry name" value="Two-component sensor histidine kinase"/>
    <property type="match status" value="1"/>
</dbReference>
<keyword evidence="10" id="KW-0547">Nucleotide-binding</keyword>
<evidence type="ECO:0000256" key="9">
    <source>
        <dbReference type="ARBA" id="ARBA00022692"/>
    </source>
</evidence>
<keyword evidence="9 23" id="KW-0812">Transmembrane</keyword>
<comment type="catalytic activity">
    <reaction evidence="1">
        <text>ATP + protein L-histidine = ADP + protein N-phospho-L-histidine.</text>
        <dbReference type="EC" id="2.7.13.3"/>
    </reaction>
</comment>
<dbReference type="InterPro" id="IPR004358">
    <property type="entry name" value="Sig_transdc_His_kin-like_C"/>
</dbReference>
<keyword evidence="18" id="KW-0346">Stress response</keyword>
<evidence type="ECO:0000256" key="22">
    <source>
        <dbReference type="ARBA" id="ARBA00041776"/>
    </source>
</evidence>
<evidence type="ECO:0000259" key="24">
    <source>
        <dbReference type="PROSITE" id="PS50109"/>
    </source>
</evidence>
<keyword evidence="19" id="KW-0843">Virulence</keyword>
<gene>
    <name evidence="26" type="ORF">FHS37_007352</name>
</gene>
<evidence type="ECO:0000256" key="12">
    <source>
        <dbReference type="ARBA" id="ARBA00022801"/>
    </source>
</evidence>
<organism evidence="26 27">
    <name type="scientific">Streptomyces griseomycini</name>
    <dbReference type="NCBI Taxonomy" id="66895"/>
    <lineage>
        <taxon>Bacteria</taxon>
        <taxon>Bacillati</taxon>
        <taxon>Actinomycetota</taxon>
        <taxon>Actinomycetes</taxon>
        <taxon>Kitasatosporales</taxon>
        <taxon>Streptomycetaceae</taxon>
        <taxon>Streptomyces</taxon>
    </lineage>
</organism>
<feature type="domain" description="HAMP" evidence="25">
    <location>
        <begin position="149"/>
        <end position="201"/>
    </location>
</feature>
<feature type="transmembrane region" description="Helical" evidence="23">
    <location>
        <begin position="6"/>
        <end position="27"/>
    </location>
</feature>
<dbReference type="SMART" id="SM00387">
    <property type="entry name" value="HATPase_c"/>
    <property type="match status" value="1"/>
</dbReference>
<evidence type="ECO:0000256" key="15">
    <source>
        <dbReference type="ARBA" id="ARBA00022912"/>
    </source>
</evidence>
<dbReference type="InterPro" id="IPR040868">
    <property type="entry name" value="DraK_HK_N"/>
</dbReference>
<dbReference type="InterPro" id="IPR050980">
    <property type="entry name" value="2C_sensor_his_kinase"/>
</dbReference>
<dbReference type="Proteomes" id="UP000579523">
    <property type="component" value="Unassembled WGS sequence"/>
</dbReference>
<dbReference type="PROSITE" id="PS50885">
    <property type="entry name" value="HAMP"/>
    <property type="match status" value="1"/>
</dbReference>
<evidence type="ECO:0000256" key="4">
    <source>
        <dbReference type="ARBA" id="ARBA00004651"/>
    </source>
</evidence>
<evidence type="ECO:0000256" key="5">
    <source>
        <dbReference type="ARBA" id="ARBA00012438"/>
    </source>
</evidence>
<dbReference type="GO" id="GO:0005524">
    <property type="term" value="F:ATP binding"/>
    <property type="evidence" value="ECO:0007669"/>
    <property type="project" value="UniProtKB-KW"/>
</dbReference>
<evidence type="ECO:0000256" key="2">
    <source>
        <dbReference type="ARBA" id="ARBA00001936"/>
    </source>
</evidence>
<evidence type="ECO:0000256" key="14">
    <source>
        <dbReference type="ARBA" id="ARBA00022842"/>
    </source>
</evidence>
<dbReference type="Gene3D" id="6.10.340.10">
    <property type="match status" value="1"/>
</dbReference>
<proteinExistence type="predicted"/>
<protein>
    <recommendedName>
        <fullName evidence="21">Signal transduction histidine-protein kinase/phosphatase MprB</fullName>
        <ecNumber evidence="5">2.7.13.3</ecNumber>
    </recommendedName>
    <alternativeName>
        <fullName evidence="22">Mycobacterial persistence regulator B</fullName>
    </alternativeName>
</protein>
<accession>A0A7W7VAR6</accession>
<dbReference type="Pfam" id="PF00512">
    <property type="entry name" value="HisKA"/>
    <property type="match status" value="1"/>
</dbReference>
<dbReference type="CDD" id="cd00082">
    <property type="entry name" value="HisKA"/>
    <property type="match status" value="1"/>
</dbReference>
<comment type="caution">
    <text evidence="26">The sequence shown here is derived from an EMBL/GenBank/DDBJ whole genome shotgun (WGS) entry which is preliminary data.</text>
</comment>
<dbReference type="AlphaFoldDB" id="A0A7W7VAR6"/>
<dbReference type="PROSITE" id="PS50109">
    <property type="entry name" value="HIS_KIN"/>
    <property type="match status" value="1"/>
</dbReference>
<evidence type="ECO:0000259" key="25">
    <source>
        <dbReference type="PROSITE" id="PS50885"/>
    </source>
</evidence>
<keyword evidence="12" id="KW-0378">Hydrolase</keyword>
<keyword evidence="15" id="KW-0904">Protein phosphatase</keyword>
<dbReference type="PANTHER" id="PTHR44936:SF9">
    <property type="entry name" value="SENSOR PROTEIN CREC"/>
    <property type="match status" value="1"/>
</dbReference>
<dbReference type="GO" id="GO:0000155">
    <property type="term" value="F:phosphorelay sensor kinase activity"/>
    <property type="evidence" value="ECO:0007669"/>
    <property type="project" value="InterPro"/>
</dbReference>
<evidence type="ECO:0000256" key="6">
    <source>
        <dbReference type="ARBA" id="ARBA00022475"/>
    </source>
</evidence>
<comment type="subcellular location">
    <subcellularLocation>
        <location evidence="4">Cell membrane</location>
        <topology evidence="4">Multi-pass membrane protein</topology>
    </subcellularLocation>
</comment>
<evidence type="ECO:0000256" key="7">
    <source>
        <dbReference type="ARBA" id="ARBA00022553"/>
    </source>
</evidence>
<dbReference type="GO" id="GO:0005886">
    <property type="term" value="C:plasma membrane"/>
    <property type="evidence" value="ECO:0007669"/>
    <property type="project" value="UniProtKB-SubCell"/>
</dbReference>
<dbReference type="GO" id="GO:0004721">
    <property type="term" value="F:phosphoprotein phosphatase activity"/>
    <property type="evidence" value="ECO:0007669"/>
    <property type="project" value="UniProtKB-KW"/>
</dbReference>
<reference evidence="26 27" key="1">
    <citation type="submission" date="2020-08" db="EMBL/GenBank/DDBJ databases">
        <title>Genomic Encyclopedia of Type Strains, Phase III (KMG-III): the genomes of soil and plant-associated and newly described type strains.</title>
        <authorList>
            <person name="Whitman W."/>
        </authorList>
    </citation>
    <scope>NUCLEOTIDE SEQUENCE [LARGE SCALE GENOMIC DNA]</scope>
    <source>
        <strain evidence="26 27">CECT 3273</strain>
    </source>
</reference>
<dbReference type="EMBL" id="JACHJI010000025">
    <property type="protein sequence ID" value="MBB4903255.1"/>
    <property type="molecule type" value="Genomic_DNA"/>
</dbReference>
<keyword evidence="16 23" id="KW-1133">Transmembrane helix</keyword>
<dbReference type="InterPro" id="IPR036097">
    <property type="entry name" value="HisK_dim/P_sf"/>
</dbReference>
<keyword evidence="7" id="KW-0597">Phosphoprotein</keyword>
<dbReference type="Gene3D" id="3.30.450.250">
    <property type="match status" value="1"/>
</dbReference>
<name>A0A7W7VAR6_9ACTN</name>
<keyword evidence="17" id="KW-0902">Two-component regulatory system</keyword>
<evidence type="ECO:0000256" key="8">
    <source>
        <dbReference type="ARBA" id="ARBA00022679"/>
    </source>
</evidence>
<evidence type="ECO:0000256" key="17">
    <source>
        <dbReference type="ARBA" id="ARBA00023012"/>
    </source>
</evidence>
<dbReference type="SUPFAM" id="SSF47384">
    <property type="entry name" value="Homodimeric domain of signal transducing histidine kinase"/>
    <property type="match status" value="1"/>
</dbReference>
<keyword evidence="20" id="KW-0464">Manganese</keyword>
<dbReference type="InterPro" id="IPR003594">
    <property type="entry name" value="HATPase_dom"/>
</dbReference>
<comment type="cofactor">
    <cofactor evidence="2">
        <name>Mn(2+)</name>
        <dbReference type="ChEBI" id="CHEBI:29035"/>
    </cofactor>
</comment>
<feature type="transmembrane region" description="Helical" evidence="23">
    <location>
        <begin position="125"/>
        <end position="145"/>
    </location>
</feature>
<evidence type="ECO:0000256" key="21">
    <source>
        <dbReference type="ARBA" id="ARBA00040454"/>
    </source>
</evidence>
<evidence type="ECO:0000256" key="19">
    <source>
        <dbReference type="ARBA" id="ARBA00023026"/>
    </source>
</evidence>
<evidence type="ECO:0000313" key="27">
    <source>
        <dbReference type="Proteomes" id="UP000579523"/>
    </source>
</evidence>
<keyword evidence="27" id="KW-1185">Reference proteome</keyword>
<dbReference type="InterPro" id="IPR005467">
    <property type="entry name" value="His_kinase_dom"/>
</dbReference>
<dbReference type="SMART" id="SM00388">
    <property type="entry name" value="HisKA"/>
    <property type="match status" value="1"/>
</dbReference>
<evidence type="ECO:0000256" key="16">
    <source>
        <dbReference type="ARBA" id="ARBA00022989"/>
    </source>
</evidence>
<keyword evidence="6" id="KW-1003">Cell membrane</keyword>
<evidence type="ECO:0000256" key="20">
    <source>
        <dbReference type="ARBA" id="ARBA00023211"/>
    </source>
</evidence>
<keyword evidence="11 26" id="KW-0418">Kinase</keyword>
<dbReference type="InterPro" id="IPR036890">
    <property type="entry name" value="HATPase_C_sf"/>
</dbReference>
<dbReference type="InterPro" id="IPR003660">
    <property type="entry name" value="HAMP_dom"/>
</dbReference>
<evidence type="ECO:0000256" key="18">
    <source>
        <dbReference type="ARBA" id="ARBA00023016"/>
    </source>
</evidence>
<dbReference type="Gene3D" id="3.30.565.10">
    <property type="entry name" value="Histidine kinase-like ATPase, C-terminal domain"/>
    <property type="match status" value="1"/>
</dbReference>
<evidence type="ECO:0000313" key="26">
    <source>
        <dbReference type="EMBL" id="MBB4903255.1"/>
    </source>
</evidence>
<evidence type="ECO:0000256" key="1">
    <source>
        <dbReference type="ARBA" id="ARBA00000085"/>
    </source>
</evidence>
<dbReference type="CDD" id="cd00075">
    <property type="entry name" value="HATPase"/>
    <property type="match status" value="1"/>
</dbReference>
<dbReference type="RefSeq" id="WP_184829160.1">
    <property type="nucleotide sequence ID" value="NZ_BMTI01000008.1"/>
</dbReference>
<dbReference type="Pfam" id="PF18092">
    <property type="entry name" value="DraK_HK_N"/>
    <property type="match status" value="1"/>
</dbReference>
<keyword evidence="13" id="KW-0067">ATP-binding</keyword>
<sequence>MRRRLIQSTLAVVLVVIAVFGVSLVIVETRTISDSARERVESEAVRLASIVDSRLIVEEKVTAEFLRGQLAEDRYAVIRIPGQPPIEVGSKPDGDVISARAPGEEGETVTVQEPRSSVTREVGRTLLIIGLVALLAVIAAVLLALRQANRLASPLTDLAETAERLGSGDPRPRHRRYGVPELDRVADVLDASAERIARMLTAERRLAADASHQLRTPLTALSMRLEEITLTDDPDTVKEEATIALTQVERLTDVVERLLTNSRDPRTGSAVTFDLDDVIQQQLAEWRPAYRSAGRAIVSSGKRHLQAVGTPGAVAQVLAALIENSLMHGGGTVALRTRVTGNQVVVEVTDEGPGVPADLGSRIFERAISGHNSTGIGLAVARDLAEADGGRLEMLQAKPAVFGLFLSRTPPRKTGDDGGRETIR</sequence>
<dbReference type="EC" id="2.7.13.3" evidence="5"/>
<dbReference type="PRINTS" id="PR00344">
    <property type="entry name" value="BCTRLSENSOR"/>
</dbReference>
<keyword evidence="23" id="KW-0472">Membrane</keyword>
<dbReference type="SUPFAM" id="SSF55874">
    <property type="entry name" value="ATPase domain of HSP90 chaperone/DNA topoisomerase II/histidine kinase"/>
    <property type="match status" value="1"/>
</dbReference>
<evidence type="ECO:0000256" key="23">
    <source>
        <dbReference type="SAM" id="Phobius"/>
    </source>
</evidence>
<evidence type="ECO:0000256" key="3">
    <source>
        <dbReference type="ARBA" id="ARBA00001946"/>
    </source>
</evidence>
<evidence type="ECO:0000256" key="13">
    <source>
        <dbReference type="ARBA" id="ARBA00022840"/>
    </source>
</evidence>
<dbReference type="InterPro" id="IPR003661">
    <property type="entry name" value="HisK_dim/P_dom"/>
</dbReference>
<dbReference type="Gene3D" id="1.10.287.130">
    <property type="match status" value="1"/>
</dbReference>
<comment type="cofactor">
    <cofactor evidence="3">
        <name>Mg(2+)</name>
        <dbReference type="ChEBI" id="CHEBI:18420"/>
    </cofactor>
</comment>